<name>A0A1D1V6C3_RAMVA</name>
<dbReference type="Gene3D" id="2.60.120.10">
    <property type="entry name" value="Jelly Rolls"/>
    <property type="match status" value="1"/>
</dbReference>
<feature type="compositionally biased region" description="Pro residues" evidence="4">
    <location>
        <begin position="1340"/>
        <end position="1353"/>
    </location>
</feature>
<reference evidence="10 11" key="1">
    <citation type="journal article" date="2016" name="Nat. Commun.">
        <title>Extremotolerant tardigrade genome and improved radiotolerance of human cultured cells by tardigrade-unique protein.</title>
        <authorList>
            <person name="Hashimoto T."/>
            <person name="Horikawa D.D."/>
            <person name="Saito Y."/>
            <person name="Kuwahara H."/>
            <person name="Kozuka-Hata H."/>
            <person name="Shin-I T."/>
            <person name="Minakuchi Y."/>
            <person name="Ohishi K."/>
            <person name="Motoyama A."/>
            <person name="Aizu T."/>
            <person name="Enomoto A."/>
            <person name="Kondo K."/>
            <person name="Tanaka S."/>
            <person name="Hara Y."/>
            <person name="Koshikawa S."/>
            <person name="Sagara H."/>
            <person name="Miura T."/>
            <person name="Yokobori S."/>
            <person name="Miyagawa K."/>
            <person name="Suzuki Y."/>
            <person name="Kubo T."/>
            <person name="Oyama M."/>
            <person name="Kohara Y."/>
            <person name="Fujiyama A."/>
            <person name="Arakawa K."/>
            <person name="Katayama T."/>
            <person name="Toyoda A."/>
            <person name="Kunieda T."/>
        </authorList>
    </citation>
    <scope>NUCLEOTIDE SEQUENCE [LARGE SCALE GENOMIC DNA]</scope>
    <source>
        <strain evidence="10 11">YOKOZUNA-1</strain>
    </source>
</reference>
<sequence>MNLKRSEHCLRADYRFTHRFGKRYGNADPEQVRTTECLVLEPSEMIAVDYPDVAASRIAVYSNVPSSYNARDPPRMSGDVYTLHHSPTRDPVTVQTRNSGQPRRRLLSDNSVQMGASTMDLSSSDRSSRGSDDTSSSGAFSGTHPPVNGGASGVHSTTSDSLLSTSSVGMDSDVNDDSEDDEDVDNIEDLLADGEESISASSCTFRDTVREALEMPPNDRCLDKEAMEILLDFMQRLPAFAGFTQSVQRELCEKMQYVTLEEKDYVVLDDGEKLDSWAVIINGAVEVKYPDRTSVQLHAGDCYGILSPTMEALYHRGVMRTLTEDCQFACVAQEDYWEIMSQGEEHTRKIENETGQVVMVIEHRLLTGHTRRCPLVIKATPERLIAHLMEENSMNDPFYIEDFLLAYRTFLPSPIEITDCLMRWYADTTLRDRAIRIVLLWVNNHFIDFERYPAMIAFLEQFQYSLETHKKASQLRLLHIACAAKARQRTITLTRSTREENLNFSILGGWDRGFGVFICDVKKGAKAEELGLRRGDQILQVNGVRFEHVTHSKALEVLRTATHLSITVKSNLLGYREMLVTPADSPRHRHRHRMGAGGTPQHRLSSSDVLEKDALPASVENGREFVDGPKKHFMTLGSKARLKKALMKMNLLAKDLPAEYVEEGMPVLAAICTDPTGNSVFTSASVPRPLQHSRSNPDLTAGFKQECLLPEPMSGNNIVQQDTGRSQYPDHVLKVYKGADQTCKYLLVHKETTAREVVMLALAEFGIHEPSHNFCLCQVSVEAQNVIKQRRLPDEIANLADSIPLNGRYYLKNNRLQETLVADDIAPDIWRESQISLLQLNTVELAAQLTLQDFAIFKQIVATDYIEELFSLRPDNNPDSPLHKFENVVNREMFWVITEVCGESNLVRRVKIVKHFIKIAKYLHEAKNINSCFAILSGLNHGCVARLKQTWDRVGGKYMKIFESLSMLMDPSRNMNKYRQLLAKWAPTPPVIPFYPVVRKDLTFLHEGNDSYDGDLINFEKLRMISKEIRLLKQYTSSPYFLHEIIDGASGMMSLSGSVMSSGRKSHGSRSLPSRKKSNTIMSVSAKKLYEEAQMVRKVKQYWNNFQVLNDEDKLHSMSLTCEPSTAPIRRQHSVPDQATSFAGPKFGQRSPQAVRRLLDLSDSTKVRHNANHANRTRREQTRTSAVSPKPPYTGGRRTAPIAHPNHGSENSGSFGFLRPPYATRPVDLSAESTSVIAIRKSQSGSVASTESSHSMTDSGVANSCSSSVQSSPSLVRGCTPPSRCTSLSASSCSSTVSTISRPPTVISNIPPREVESFTTTTRHRPRAPPDYVAATMTRPVPPPYGSMPPPGVTPSTSTTRKPYTVGVPSTMKLSKSSGNGSMV</sequence>
<feature type="compositionally biased region" description="Low complexity" evidence="4">
    <location>
        <begin position="1259"/>
        <end position="1276"/>
    </location>
</feature>
<dbReference type="Gene3D" id="3.10.20.90">
    <property type="entry name" value="Phosphatidylinositol 3-kinase Catalytic Subunit, Chain A, domain 1"/>
    <property type="match status" value="1"/>
</dbReference>
<dbReference type="InterPro" id="IPR023578">
    <property type="entry name" value="Ras_GEF_dom_sf"/>
</dbReference>
<dbReference type="Proteomes" id="UP000186922">
    <property type="component" value="Unassembled WGS sequence"/>
</dbReference>
<dbReference type="InterPro" id="IPR000595">
    <property type="entry name" value="cNMP-bd_dom"/>
</dbReference>
<feature type="region of interest" description="Disordered" evidence="4">
    <location>
        <begin position="1169"/>
        <end position="1213"/>
    </location>
</feature>
<dbReference type="SUPFAM" id="SSF51206">
    <property type="entry name" value="cAMP-binding domain-like"/>
    <property type="match status" value="1"/>
</dbReference>
<feature type="compositionally biased region" description="Low complexity" evidence="4">
    <location>
        <begin position="1283"/>
        <end position="1301"/>
    </location>
</feature>
<dbReference type="PROSITE" id="PS50200">
    <property type="entry name" value="RA"/>
    <property type="match status" value="1"/>
</dbReference>
<feature type="region of interest" description="Disordered" evidence="4">
    <location>
        <begin position="583"/>
        <end position="607"/>
    </location>
</feature>
<feature type="compositionally biased region" description="Basic residues" evidence="4">
    <location>
        <begin position="1064"/>
        <end position="1077"/>
    </location>
</feature>
<evidence type="ECO:0000259" key="7">
    <source>
        <dbReference type="PROSITE" id="PS50106"/>
    </source>
</evidence>
<feature type="region of interest" description="Disordered" evidence="4">
    <location>
        <begin position="1242"/>
        <end position="1310"/>
    </location>
</feature>
<feature type="region of interest" description="Disordered" evidence="4">
    <location>
        <begin position="65"/>
        <end position="182"/>
    </location>
</feature>
<dbReference type="GO" id="GO:0007265">
    <property type="term" value="P:Ras protein signal transduction"/>
    <property type="evidence" value="ECO:0007669"/>
    <property type="project" value="TreeGrafter"/>
</dbReference>
<dbReference type="InterPro" id="IPR029071">
    <property type="entry name" value="Ubiquitin-like_domsf"/>
</dbReference>
<dbReference type="STRING" id="947166.A0A1D1V6C3"/>
<dbReference type="PROSITE" id="PS50009">
    <property type="entry name" value="RASGEF_CAT"/>
    <property type="match status" value="1"/>
</dbReference>
<accession>A0A1D1V6C3</accession>
<dbReference type="SUPFAM" id="SSF48366">
    <property type="entry name" value="Ras GEF"/>
    <property type="match status" value="1"/>
</dbReference>
<evidence type="ECO:0000313" key="10">
    <source>
        <dbReference type="EMBL" id="GAU97269.1"/>
    </source>
</evidence>
<evidence type="ECO:0000259" key="8">
    <source>
        <dbReference type="PROSITE" id="PS50200"/>
    </source>
</evidence>
<organism evidence="10 11">
    <name type="scientific">Ramazzottius varieornatus</name>
    <name type="common">Water bear</name>
    <name type="synonym">Tardigrade</name>
    <dbReference type="NCBI Taxonomy" id="947166"/>
    <lineage>
        <taxon>Eukaryota</taxon>
        <taxon>Metazoa</taxon>
        <taxon>Ecdysozoa</taxon>
        <taxon>Tardigrada</taxon>
        <taxon>Eutardigrada</taxon>
        <taxon>Parachela</taxon>
        <taxon>Hypsibioidea</taxon>
        <taxon>Ramazzottiidae</taxon>
        <taxon>Ramazzottius</taxon>
    </lineage>
</organism>
<dbReference type="EMBL" id="BDGG01000004">
    <property type="protein sequence ID" value="GAU97269.1"/>
    <property type="molecule type" value="Genomic_DNA"/>
</dbReference>
<evidence type="ECO:0000256" key="1">
    <source>
        <dbReference type="ARBA" id="ARBA00010829"/>
    </source>
</evidence>
<dbReference type="PANTHER" id="PTHR23113">
    <property type="entry name" value="GUANINE NUCLEOTIDE EXCHANGE FACTOR"/>
    <property type="match status" value="1"/>
</dbReference>
<keyword evidence="11" id="KW-1185">Reference proteome</keyword>
<feature type="domain" description="PDZ" evidence="7">
    <location>
        <begin position="490"/>
        <end position="561"/>
    </location>
</feature>
<dbReference type="InterPro" id="IPR014710">
    <property type="entry name" value="RmlC-like_jellyroll"/>
</dbReference>
<feature type="domain" description="N-terminal Ras-GEF" evidence="9">
    <location>
        <begin position="372"/>
        <end position="487"/>
    </location>
</feature>
<proteinExistence type="inferred from homology"/>
<dbReference type="InterPro" id="IPR001478">
    <property type="entry name" value="PDZ"/>
</dbReference>
<dbReference type="InterPro" id="IPR001895">
    <property type="entry name" value="RASGEF_cat_dom"/>
</dbReference>
<protein>
    <recommendedName>
        <fullName evidence="12">Rap guanine nucleotide exchange factor 2</fullName>
    </recommendedName>
</protein>
<feature type="domain" description="Ras-associating" evidence="8">
    <location>
        <begin position="729"/>
        <end position="816"/>
    </location>
</feature>
<dbReference type="InterPro" id="IPR018490">
    <property type="entry name" value="cNMP-bd_dom_sf"/>
</dbReference>
<dbReference type="SUPFAM" id="SSF54236">
    <property type="entry name" value="Ubiquitin-like"/>
    <property type="match status" value="1"/>
</dbReference>
<feature type="compositionally biased region" description="Low complexity" evidence="4">
    <location>
        <begin position="156"/>
        <end position="167"/>
    </location>
</feature>
<dbReference type="InterPro" id="IPR008937">
    <property type="entry name" value="Ras-like_GEF"/>
</dbReference>
<dbReference type="CDD" id="cd00038">
    <property type="entry name" value="CAP_ED"/>
    <property type="match status" value="1"/>
</dbReference>
<dbReference type="Gene3D" id="2.30.42.10">
    <property type="match status" value="1"/>
</dbReference>
<dbReference type="InterPro" id="IPR000159">
    <property type="entry name" value="RA_dom"/>
</dbReference>
<dbReference type="Gene3D" id="1.20.870.10">
    <property type="entry name" value="Son of sevenless (SoS) protein Chain: S domain 1"/>
    <property type="match status" value="1"/>
</dbReference>
<dbReference type="InterPro" id="IPR036034">
    <property type="entry name" value="PDZ_sf"/>
</dbReference>
<dbReference type="SUPFAM" id="SSF50156">
    <property type="entry name" value="PDZ domain-like"/>
    <property type="match status" value="1"/>
</dbReference>
<dbReference type="CDD" id="cd00155">
    <property type="entry name" value="RasGEF"/>
    <property type="match status" value="1"/>
</dbReference>
<evidence type="ECO:0000313" key="11">
    <source>
        <dbReference type="Proteomes" id="UP000186922"/>
    </source>
</evidence>
<evidence type="ECO:0000259" key="9">
    <source>
        <dbReference type="PROSITE" id="PS50212"/>
    </source>
</evidence>
<dbReference type="SMART" id="SM00229">
    <property type="entry name" value="RasGEFN"/>
    <property type="match status" value="1"/>
</dbReference>
<feature type="compositionally biased region" description="Polar residues" evidence="4">
    <location>
        <begin position="1242"/>
        <end position="1258"/>
    </location>
</feature>
<dbReference type="PANTHER" id="PTHR23113:SF249">
    <property type="entry name" value="RAP GUANINE NUCLEOTIDE EXCHANGE FACTOR 6"/>
    <property type="match status" value="1"/>
</dbReference>
<keyword evidence="2 3" id="KW-0344">Guanine-nucleotide releasing factor</keyword>
<evidence type="ECO:0008006" key="12">
    <source>
        <dbReference type="Google" id="ProtNLM"/>
    </source>
</evidence>
<feature type="region of interest" description="Disordered" evidence="4">
    <location>
        <begin position="1340"/>
        <end position="1384"/>
    </location>
</feature>
<feature type="compositionally biased region" description="Acidic residues" evidence="4">
    <location>
        <begin position="173"/>
        <end position="182"/>
    </location>
</feature>
<evidence type="ECO:0000259" key="5">
    <source>
        <dbReference type="PROSITE" id="PS50009"/>
    </source>
</evidence>
<dbReference type="GO" id="GO:0005085">
    <property type="term" value="F:guanyl-nucleotide exchange factor activity"/>
    <property type="evidence" value="ECO:0007669"/>
    <property type="project" value="UniProtKB-KW"/>
</dbReference>
<feature type="compositionally biased region" description="Polar residues" evidence="4">
    <location>
        <begin position="1372"/>
        <end position="1384"/>
    </location>
</feature>
<feature type="domain" description="Cyclic nucleotide-binding" evidence="6">
    <location>
        <begin position="239"/>
        <end position="357"/>
    </location>
</feature>
<dbReference type="Gene3D" id="1.10.840.10">
    <property type="entry name" value="Ras guanine-nucleotide exchange factors catalytic domain"/>
    <property type="match status" value="1"/>
</dbReference>
<comment type="caution">
    <text evidence="10">The sequence shown here is derived from an EMBL/GenBank/DDBJ whole genome shotgun (WGS) entry which is preliminary data.</text>
</comment>
<dbReference type="Pfam" id="PF00617">
    <property type="entry name" value="RasGEF"/>
    <property type="match status" value="1"/>
</dbReference>
<dbReference type="InterPro" id="IPR000651">
    <property type="entry name" value="Ras-like_Gua-exchang_fac_N"/>
</dbReference>
<evidence type="ECO:0000256" key="2">
    <source>
        <dbReference type="ARBA" id="ARBA00022658"/>
    </source>
</evidence>
<comment type="similarity">
    <text evidence="1">Belongs to the RAPGEF2 family.</text>
</comment>
<dbReference type="GO" id="GO:0016324">
    <property type="term" value="C:apical plasma membrane"/>
    <property type="evidence" value="ECO:0007669"/>
    <property type="project" value="TreeGrafter"/>
</dbReference>
<dbReference type="PROSITE" id="PS50042">
    <property type="entry name" value="CNMP_BINDING_3"/>
    <property type="match status" value="1"/>
</dbReference>
<dbReference type="CDD" id="cd01785">
    <property type="entry name" value="RA_PDZ-GEF1"/>
    <property type="match status" value="1"/>
</dbReference>
<dbReference type="CDD" id="cd06224">
    <property type="entry name" value="REM"/>
    <property type="match status" value="1"/>
</dbReference>
<dbReference type="Pfam" id="PF00788">
    <property type="entry name" value="RA"/>
    <property type="match status" value="1"/>
</dbReference>
<evidence type="ECO:0000259" key="6">
    <source>
        <dbReference type="PROSITE" id="PS50042"/>
    </source>
</evidence>
<dbReference type="PROSITE" id="PS50106">
    <property type="entry name" value="PDZ"/>
    <property type="match status" value="1"/>
</dbReference>
<feature type="region of interest" description="Disordered" evidence="4">
    <location>
        <begin position="1057"/>
        <end position="1077"/>
    </location>
</feature>
<evidence type="ECO:0000256" key="3">
    <source>
        <dbReference type="PROSITE-ProRule" id="PRU00168"/>
    </source>
</evidence>
<gene>
    <name evidence="10" type="primary">RvY_08595-1</name>
    <name evidence="10" type="synonym">RvY_08595.1</name>
    <name evidence="10" type="ORF">RvY_08595</name>
</gene>
<feature type="domain" description="Ras-GEF" evidence="5">
    <location>
        <begin position="841"/>
        <end position="1069"/>
    </location>
</feature>
<dbReference type="InterPro" id="IPR036964">
    <property type="entry name" value="RASGEF_cat_dom_sf"/>
</dbReference>
<dbReference type="SMART" id="SM00314">
    <property type="entry name" value="RA"/>
    <property type="match status" value="1"/>
</dbReference>
<dbReference type="Pfam" id="PF00595">
    <property type="entry name" value="PDZ"/>
    <property type="match status" value="1"/>
</dbReference>
<dbReference type="Pfam" id="PF00618">
    <property type="entry name" value="RasGEF_N"/>
    <property type="match status" value="1"/>
</dbReference>
<dbReference type="SMART" id="SM00147">
    <property type="entry name" value="RasGEF"/>
    <property type="match status" value="1"/>
</dbReference>
<dbReference type="PROSITE" id="PS50212">
    <property type="entry name" value="RASGEF_NTER"/>
    <property type="match status" value="1"/>
</dbReference>
<dbReference type="OrthoDB" id="21144at2759"/>
<evidence type="ECO:0000256" key="4">
    <source>
        <dbReference type="SAM" id="MobiDB-lite"/>
    </source>
</evidence>
<dbReference type="CDD" id="cd06755">
    <property type="entry name" value="PDZ_RapGEF2_RapGEF6-like"/>
    <property type="match status" value="1"/>
</dbReference>
<dbReference type="SMART" id="SM00228">
    <property type="entry name" value="PDZ"/>
    <property type="match status" value="1"/>
</dbReference>